<dbReference type="AlphaFoldDB" id="A0A6M8USZ4"/>
<accession>A0A6M8USZ4</accession>
<dbReference type="PANTHER" id="PTHR43625">
    <property type="entry name" value="AFLATOXIN B1 ALDEHYDE REDUCTASE"/>
    <property type="match status" value="1"/>
</dbReference>
<dbReference type="GO" id="GO:0005737">
    <property type="term" value="C:cytoplasm"/>
    <property type="evidence" value="ECO:0007669"/>
    <property type="project" value="TreeGrafter"/>
</dbReference>
<dbReference type="PANTHER" id="PTHR43625:SF40">
    <property type="entry name" value="ALDO-KETO REDUCTASE YAKC [NADP(+)]"/>
    <property type="match status" value="1"/>
</dbReference>
<protein>
    <submittedName>
        <fullName evidence="3">Aldo/keto reductase</fullName>
    </submittedName>
</protein>
<dbReference type="InterPro" id="IPR023210">
    <property type="entry name" value="NADP_OxRdtase_dom"/>
</dbReference>
<dbReference type="CDD" id="cd19076">
    <property type="entry name" value="AKR_AKR13A_13D"/>
    <property type="match status" value="1"/>
</dbReference>
<proteinExistence type="predicted"/>
<dbReference type="Gene3D" id="3.20.20.100">
    <property type="entry name" value="NADP-dependent oxidoreductase domain"/>
    <property type="match status" value="1"/>
</dbReference>
<dbReference type="KEGG" id="pmak:PMPD1_3278"/>
<keyword evidence="4" id="KW-1185">Reference proteome</keyword>
<evidence type="ECO:0000313" key="3">
    <source>
        <dbReference type="EMBL" id="QKJ88203.1"/>
    </source>
</evidence>
<dbReference type="InterPro" id="IPR036812">
    <property type="entry name" value="NAD(P)_OxRdtase_dom_sf"/>
</dbReference>
<reference evidence="3 4" key="1">
    <citation type="submission" date="2020-06" db="EMBL/GenBank/DDBJ databases">
        <title>Genome sequence of Paramixta manurensis strain PD-1.</title>
        <authorList>
            <person name="Lee C.W."/>
            <person name="Kim J."/>
        </authorList>
    </citation>
    <scope>NUCLEOTIDE SEQUENCE [LARGE SCALE GENOMIC DNA]</scope>
    <source>
        <strain evidence="3 4">PD-1</strain>
    </source>
</reference>
<dbReference type="SUPFAM" id="SSF51430">
    <property type="entry name" value="NAD(P)-linked oxidoreductase"/>
    <property type="match status" value="1"/>
</dbReference>
<evidence type="ECO:0000259" key="2">
    <source>
        <dbReference type="Pfam" id="PF00248"/>
    </source>
</evidence>
<name>A0A6M8USZ4_9GAMM</name>
<gene>
    <name evidence="3" type="ORF">PMPD1_3278</name>
</gene>
<evidence type="ECO:0000313" key="4">
    <source>
        <dbReference type="Proteomes" id="UP000505325"/>
    </source>
</evidence>
<sequence length="333" mass="35600">MKQIQLGSSGLTVSAQGLGCMGMSTTYGPSDEQESLATLARARELGITLFDTAEVYGPFSNEKLLGKAFASTRDRVVLATKVGFKFDAAGALEMVAGRPVVSGKPAHIQAAVEGCLQRLGTDYIDLLYLHRIDPSTPIEETIAALAALVKQGKIRYIGLSEASPVTIRKAHAVHPVSAVQIEYSLFERGVEHNQVLATTRELGIGFVSYSPLGRGFLSGALNDLSSLASTDFRRFDPRFQGENLRINLRLVDGITKIAAAKGVTPSQLAIAWTQQAGTVPIPGTRRVKYLEENAAAADLILTEEELQALNDIAPFGAAAGERYAPAMMETLGH</sequence>
<dbReference type="RefSeq" id="WP_173635090.1">
    <property type="nucleotide sequence ID" value="NZ_CP054212.1"/>
</dbReference>
<dbReference type="InterPro" id="IPR050791">
    <property type="entry name" value="Aldo-Keto_reductase"/>
</dbReference>
<dbReference type="Proteomes" id="UP000505325">
    <property type="component" value="Chromosome"/>
</dbReference>
<keyword evidence="1" id="KW-0560">Oxidoreductase</keyword>
<feature type="domain" description="NADP-dependent oxidoreductase" evidence="2">
    <location>
        <begin position="17"/>
        <end position="312"/>
    </location>
</feature>
<dbReference type="GO" id="GO:0016491">
    <property type="term" value="F:oxidoreductase activity"/>
    <property type="evidence" value="ECO:0007669"/>
    <property type="project" value="UniProtKB-KW"/>
</dbReference>
<dbReference type="Pfam" id="PF00248">
    <property type="entry name" value="Aldo_ket_red"/>
    <property type="match status" value="1"/>
</dbReference>
<evidence type="ECO:0000256" key="1">
    <source>
        <dbReference type="ARBA" id="ARBA00023002"/>
    </source>
</evidence>
<dbReference type="EMBL" id="CP054212">
    <property type="protein sequence ID" value="QKJ88203.1"/>
    <property type="molecule type" value="Genomic_DNA"/>
</dbReference>
<organism evidence="3 4">
    <name type="scientific">Paramixta manurensis</name>
    <dbReference type="NCBI Taxonomy" id="2740817"/>
    <lineage>
        <taxon>Bacteria</taxon>
        <taxon>Pseudomonadati</taxon>
        <taxon>Pseudomonadota</taxon>
        <taxon>Gammaproteobacteria</taxon>
        <taxon>Enterobacterales</taxon>
        <taxon>Erwiniaceae</taxon>
        <taxon>Paramixta</taxon>
    </lineage>
</organism>